<keyword evidence="3" id="KW-1185">Reference proteome</keyword>
<evidence type="ECO:0000313" key="3">
    <source>
        <dbReference type="Proteomes" id="UP001431019"/>
    </source>
</evidence>
<comment type="caution">
    <text evidence="2">The sequence shown here is derived from an EMBL/GenBank/DDBJ whole genome shotgun (WGS) entry which is preliminary data.</text>
</comment>
<dbReference type="Proteomes" id="UP001431019">
    <property type="component" value="Unassembled WGS sequence"/>
</dbReference>
<sequence>MSNLSPLFQIFLLQIILRTIQPLDAVACLYIHTIVLTFFVAGANDYNKTDDRAQVLRRKRAIVSRAVLAHCRLAGPSVSPPPAQRGTPRAKLTSMPCP</sequence>
<gene>
    <name evidence="2" type="ORF">LJ656_07295</name>
</gene>
<organism evidence="2 3">
    <name type="scientific">Paraburkholderia sejongensis</name>
    <dbReference type="NCBI Taxonomy" id="2886946"/>
    <lineage>
        <taxon>Bacteria</taxon>
        <taxon>Pseudomonadati</taxon>
        <taxon>Pseudomonadota</taxon>
        <taxon>Betaproteobacteria</taxon>
        <taxon>Burkholderiales</taxon>
        <taxon>Burkholderiaceae</taxon>
        <taxon>Paraburkholderia</taxon>
    </lineage>
</organism>
<name>A0ABS8JR53_9BURK</name>
<feature type="region of interest" description="Disordered" evidence="1">
    <location>
        <begin position="77"/>
        <end position="98"/>
    </location>
</feature>
<protein>
    <submittedName>
        <fullName evidence="2">Uncharacterized protein</fullName>
    </submittedName>
</protein>
<dbReference type="RefSeq" id="WP_230508597.1">
    <property type="nucleotide sequence ID" value="NZ_JAJITD010000003.1"/>
</dbReference>
<proteinExistence type="predicted"/>
<evidence type="ECO:0000313" key="2">
    <source>
        <dbReference type="EMBL" id="MCC8392390.1"/>
    </source>
</evidence>
<dbReference type="EMBL" id="JAJITD010000003">
    <property type="protein sequence ID" value="MCC8392390.1"/>
    <property type="molecule type" value="Genomic_DNA"/>
</dbReference>
<reference evidence="2 3" key="1">
    <citation type="submission" date="2021-11" db="EMBL/GenBank/DDBJ databases">
        <authorList>
            <person name="Oh E.-T."/>
            <person name="Kim S.-B."/>
        </authorList>
    </citation>
    <scope>NUCLEOTIDE SEQUENCE [LARGE SCALE GENOMIC DNA]</scope>
    <source>
        <strain evidence="2 3">MMS20-SJTR3</strain>
    </source>
</reference>
<accession>A0ABS8JR53</accession>
<evidence type="ECO:0000256" key="1">
    <source>
        <dbReference type="SAM" id="MobiDB-lite"/>
    </source>
</evidence>